<organism evidence="1">
    <name type="scientific">Cacopsylla melanoneura</name>
    <dbReference type="NCBI Taxonomy" id="428564"/>
    <lineage>
        <taxon>Eukaryota</taxon>
        <taxon>Metazoa</taxon>
        <taxon>Ecdysozoa</taxon>
        <taxon>Arthropoda</taxon>
        <taxon>Hexapoda</taxon>
        <taxon>Insecta</taxon>
        <taxon>Pterygota</taxon>
        <taxon>Neoptera</taxon>
        <taxon>Paraneoptera</taxon>
        <taxon>Hemiptera</taxon>
        <taxon>Sternorrhyncha</taxon>
        <taxon>Psylloidea</taxon>
        <taxon>Psyllidae</taxon>
        <taxon>Psyllinae</taxon>
        <taxon>Cacopsylla</taxon>
    </lineage>
</organism>
<dbReference type="PANTHER" id="PTHR35450:SF2">
    <property type="entry name" value="REVERSE TRANSCRIPTASE DOMAIN-CONTAINING PROTEIN"/>
    <property type="match status" value="1"/>
</dbReference>
<sequence length="356" mass="41745">MERINRKIRTNMTKNRIHHSNASVTRLYLPRKLGGRGLLNLEELRRRQILNLRKYFTDQESILLKTISEMDTYSPLKLQDNALEQTLQVPKIKDKYDDWLAKPLHGKYPKSLSAGHPEESTSWLIYGTLFGETEGFMCAIQDEVISTKNYRKHILKENIDDRCRICRSSSETIQHITSGCTPMAHTEYLKRHNLTAGILHQNLTCKLELNDAEVPYYNYIPHPVLENNRYKVYWDIPIRTDKTVASNRPDIVLHDKTRKEAYFIDIGHPNDHNLEKTEREKVSKYFELCEEYKAIHKLTKVSVIPVIITATGIVSKNIWKYLNMIHMGDKYMLRTMQKSVILETCRIVRKCLNIQD</sequence>
<dbReference type="EMBL" id="HBUF01547257">
    <property type="protein sequence ID" value="CAG6757472.1"/>
    <property type="molecule type" value="Transcribed_RNA"/>
</dbReference>
<dbReference type="PANTHER" id="PTHR35450">
    <property type="entry name" value="REVERSE TRANSCRIPTASE DOMAIN-CONTAINING PROTEIN"/>
    <property type="match status" value="1"/>
</dbReference>
<protein>
    <submittedName>
        <fullName evidence="1">Uncharacterized protein</fullName>
    </submittedName>
</protein>
<proteinExistence type="predicted"/>
<dbReference type="EMBL" id="HBUF01547258">
    <property type="protein sequence ID" value="CAG6757474.1"/>
    <property type="molecule type" value="Transcribed_RNA"/>
</dbReference>
<accession>A0A8D9A4R9</accession>
<dbReference type="AlphaFoldDB" id="A0A8D9A4R9"/>
<dbReference type="EMBL" id="HBUF01547259">
    <property type="protein sequence ID" value="CAG6757476.1"/>
    <property type="molecule type" value="Transcribed_RNA"/>
</dbReference>
<reference evidence="1" key="1">
    <citation type="submission" date="2021-05" db="EMBL/GenBank/DDBJ databases">
        <authorList>
            <person name="Alioto T."/>
            <person name="Alioto T."/>
            <person name="Gomez Garrido J."/>
        </authorList>
    </citation>
    <scope>NUCLEOTIDE SEQUENCE</scope>
</reference>
<name>A0A8D9A4R9_9HEMI</name>
<evidence type="ECO:0000313" key="1">
    <source>
        <dbReference type="EMBL" id="CAG6757476.1"/>
    </source>
</evidence>